<keyword evidence="6" id="KW-0520">NAD</keyword>
<dbReference type="EMBL" id="JAQJAN010000007">
    <property type="protein sequence ID" value="KAJ5726901.1"/>
    <property type="molecule type" value="Genomic_DNA"/>
</dbReference>
<accession>A0AAD6HM51</accession>
<dbReference type="EC" id="1.1.1.31" evidence="3"/>
<reference evidence="11" key="2">
    <citation type="submission" date="2023-01" db="EMBL/GenBank/DDBJ databases">
        <authorList>
            <person name="Petersen C."/>
        </authorList>
    </citation>
    <scope>NUCLEOTIDE SEQUENCE</scope>
    <source>
        <strain evidence="11">IBT 17514</strain>
    </source>
</reference>
<dbReference type="PANTHER" id="PTHR22981">
    <property type="entry name" value="3-HYDROXYISOBUTYRATE DEHYDROGENASE-RELATED"/>
    <property type="match status" value="1"/>
</dbReference>
<protein>
    <recommendedName>
        <fullName evidence="3">3-hydroxyisobutyrate dehydrogenase</fullName>
        <ecNumber evidence="3">1.1.1.31</ecNumber>
    </recommendedName>
</protein>
<evidence type="ECO:0000256" key="4">
    <source>
        <dbReference type="ARBA" id="ARBA00022456"/>
    </source>
</evidence>
<comment type="similarity">
    <text evidence="2">Belongs to the HIBADH-related family. 3-hydroxyisobutyrate dehydrogenase subfamily.</text>
</comment>
<dbReference type="GO" id="GO:0050661">
    <property type="term" value="F:NADP binding"/>
    <property type="evidence" value="ECO:0007669"/>
    <property type="project" value="InterPro"/>
</dbReference>
<feature type="domain" description="3-hydroxyisobutyrate dehydrogenase-like NAD-binding" evidence="10">
    <location>
        <begin position="180"/>
        <end position="302"/>
    </location>
</feature>
<dbReference type="PANTHER" id="PTHR22981:SF81">
    <property type="entry name" value="DEHYDROGENASE, PUTATIVE-RELATED"/>
    <property type="match status" value="1"/>
</dbReference>
<name>A0AAD6HM51_9EURO</name>
<dbReference type="SUPFAM" id="SSF51735">
    <property type="entry name" value="NAD(P)-binding Rossmann-fold domains"/>
    <property type="match status" value="1"/>
</dbReference>
<evidence type="ECO:0000256" key="3">
    <source>
        <dbReference type="ARBA" id="ARBA00012991"/>
    </source>
</evidence>
<feature type="domain" description="6-phosphogluconate dehydrogenase NADP-binding" evidence="9">
    <location>
        <begin position="6"/>
        <end position="174"/>
    </location>
</feature>
<organism evidence="11 12">
    <name type="scientific">Penicillium malachiteum</name>
    <dbReference type="NCBI Taxonomy" id="1324776"/>
    <lineage>
        <taxon>Eukaryota</taxon>
        <taxon>Fungi</taxon>
        <taxon>Dikarya</taxon>
        <taxon>Ascomycota</taxon>
        <taxon>Pezizomycotina</taxon>
        <taxon>Eurotiomycetes</taxon>
        <taxon>Eurotiomycetidae</taxon>
        <taxon>Eurotiales</taxon>
        <taxon>Aspergillaceae</taxon>
        <taxon>Penicillium</taxon>
    </lineage>
</organism>
<gene>
    <name evidence="11" type="ORF">N7493_005928</name>
</gene>
<comment type="caution">
    <text evidence="11">The sequence shown here is derived from an EMBL/GenBank/DDBJ whole genome shotgun (WGS) entry which is preliminary data.</text>
</comment>
<dbReference type="PROSITE" id="PS00895">
    <property type="entry name" value="3_HYDROXYISOBUT_DH"/>
    <property type="match status" value="1"/>
</dbReference>
<dbReference type="FunFam" id="3.40.50.720:FF:000746">
    <property type="entry name" value="3-hydroxyisobutyrate dehydrogenase, mitochondrial"/>
    <property type="match status" value="1"/>
</dbReference>
<dbReference type="GO" id="GO:0051287">
    <property type="term" value="F:NAD binding"/>
    <property type="evidence" value="ECO:0007669"/>
    <property type="project" value="InterPro"/>
</dbReference>
<sequence length="320" mass="34292">MPAKMFGFIGLGVMGYPMAVNLLKKLEDGGKLHVYDVSNHDLAKFKQEALDLVMVCSGAREVSERSDIIFTMVPEGSHVRSVYFGEGNGVLSAAIDGKVFVDCSTIDTKTSIEVHDAIRNKYPTASFYDAPVSGGSLGAAAGTLTFMLGCKEDDVNILVLKDLLDSMGSSIFPCGGFSLGLTAKLCNNYCSGLIAIATSEAMNIGIKSGMDPSLLSKIFTASTAQSTINDKWNPVPGVCPSAPASKDYRGGFKVQLMKKDFGLAVQTAKRVGARLCLGESGLAVYEQASEDEACRDRDSRVVFRYMGGDEDWKEKLVHQS</sequence>
<dbReference type="InterPro" id="IPR006115">
    <property type="entry name" value="6PGDH_NADP-bd"/>
</dbReference>
<dbReference type="PIRSF" id="PIRSF000103">
    <property type="entry name" value="HIBADH"/>
    <property type="match status" value="1"/>
</dbReference>
<dbReference type="InterPro" id="IPR029154">
    <property type="entry name" value="HIBADH-like_NADP-bd"/>
</dbReference>
<evidence type="ECO:0000256" key="8">
    <source>
        <dbReference type="PIRSR" id="PIRSR000103-1"/>
    </source>
</evidence>
<dbReference type="GO" id="GO:0005739">
    <property type="term" value="C:mitochondrion"/>
    <property type="evidence" value="ECO:0007669"/>
    <property type="project" value="TreeGrafter"/>
</dbReference>
<feature type="active site" evidence="8">
    <location>
        <position position="184"/>
    </location>
</feature>
<evidence type="ECO:0000313" key="11">
    <source>
        <dbReference type="EMBL" id="KAJ5726901.1"/>
    </source>
</evidence>
<reference evidence="11" key="1">
    <citation type="journal article" date="2023" name="IMA Fungus">
        <title>Comparative genomic study of the Penicillium genus elucidates a diverse pangenome and 15 lateral gene transfer events.</title>
        <authorList>
            <person name="Petersen C."/>
            <person name="Sorensen T."/>
            <person name="Nielsen M.R."/>
            <person name="Sondergaard T.E."/>
            <person name="Sorensen J.L."/>
            <person name="Fitzpatrick D.A."/>
            <person name="Frisvad J.C."/>
            <person name="Nielsen K.L."/>
        </authorList>
    </citation>
    <scope>NUCLEOTIDE SEQUENCE</scope>
    <source>
        <strain evidence="11">IBT 17514</strain>
    </source>
</reference>
<dbReference type="InterPro" id="IPR015815">
    <property type="entry name" value="HIBADH-related"/>
</dbReference>
<dbReference type="InterPro" id="IPR036291">
    <property type="entry name" value="NAD(P)-bd_dom_sf"/>
</dbReference>
<dbReference type="Gene3D" id="1.10.1040.10">
    <property type="entry name" value="N-(1-d-carboxylethyl)-l-norvaline Dehydrogenase, domain 2"/>
    <property type="match status" value="1"/>
</dbReference>
<dbReference type="AlphaFoldDB" id="A0AAD6HM51"/>
<evidence type="ECO:0000313" key="12">
    <source>
        <dbReference type="Proteomes" id="UP001215712"/>
    </source>
</evidence>
<dbReference type="GO" id="GO:0008442">
    <property type="term" value="F:3-hydroxyisobutyrate dehydrogenase activity"/>
    <property type="evidence" value="ECO:0007669"/>
    <property type="project" value="UniProtKB-EC"/>
</dbReference>
<evidence type="ECO:0000259" key="10">
    <source>
        <dbReference type="Pfam" id="PF14833"/>
    </source>
</evidence>
<comment type="pathway">
    <text evidence="1">Amino-acid degradation; L-valine degradation.</text>
</comment>
<comment type="catalytic activity">
    <reaction evidence="7">
        <text>3-hydroxy-2-methylpropanoate + NAD(+) = 2-methyl-3-oxopropanoate + NADH + H(+)</text>
        <dbReference type="Rhea" id="RHEA:17681"/>
        <dbReference type="ChEBI" id="CHEBI:11805"/>
        <dbReference type="ChEBI" id="CHEBI:15378"/>
        <dbReference type="ChEBI" id="CHEBI:57540"/>
        <dbReference type="ChEBI" id="CHEBI:57700"/>
        <dbReference type="ChEBI" id="CHEBI:57945"/>
        <dbReference type="EC" id="1.1.1.31"/>
    </reaction>
</comment>
<dbReference type="GO" id="GO:0006574">
    <property type="term" value="P:L-valine catabolic process"/>
    <property type="evidence" value="ECO:0007669"/>
    <property type="project" value="TreeGrafter"/>
</dbReference>
<dbReference type="Gene3D" id="3.40.50.720">
    <property type="entry name" value="NAD(P)-binding Rossmann-like Domain"/>
    <property type="match status" value="1"/>
</dbReference>
<dbReference type="SUPFAM" id="SSF48179">
    <property type="entry name" value="6-phosphogluconate dehydrogenase C-terminal domain-like"/>
    <property type="match status" value="1"/>
</dbReference>
<evidence type="ECO:0000256" key="2">
    <source>
        <dbReference type="ARBA" id="ARBA00006013"/>
    </source>
</evidence>
<proteinExistence type="inferred from homology"/>
<dbReference type="InterPro" id="IPR002204">
    <property type="entry name" value="3-OH-isobutyrate_DH-rel_CS"/>
</dbReference>
<dbReference type="InterPro" id="IPR013328">
    <property type="entry name" value="6PGD_dom2"/>
</dbReference>
<dbReference type="InterPro" id="IPR008927">
    <property type="entry name" value="6-PGluconate_DH-like_C_sf"/>
</dbReference>
<evidence type="ECO:0000259" key="9">
    <source>
        <dbReference type="Pfam" id="PF03446"/>
    </source>
</evidence>
<evidence type="ECO:0000256" key="5">
    <source>
        <dbReference type="ARBA" id="ARBA00023002"/>
    </source>
</evidence>
<evidence type="ECO:0000256" key="1">
    <source>
        <dbReference type="ARBA" id="ARBA00005109"/>
    </source>
</evidence>
<evidence type="ECO:0000256" key="6">
    <source>
        <dbReference type="ARBA" id="ARBA00023027"/>
    </source>
</evidence>
<dbReference type="Proteomes" id="UP001215712">
    <property type="component" value="Unassembled WGS sequence"/>
</dbReference>
<evidence type="ECO:0000256" key="7">
    <source>
        <dbReference type="ARBA" id="ARBA00049197"/>
    </source>
</evidence>
<dbReference type="Pfam" id="PF14833">
    <property type="entry name" value="NAD_binding_11"/>
    <property type="match status" value="1"/>
</dbReference>
<dbReference type="FunFam" id="1.10.1040.10:FF:000006">
    <property type="entry name" value="3-hydroxyisobutyrate dehydrogenase"/>
    <property type="match status" value="1"/>
</dbReference>
<keyword evidence="4" id="KW-0101">Branched-chain amino acid catabolism</keyword>
<dbReference type="Pfam" id="PF03446">
    <property type="entry name" value="NAD_binding_2"/>
    <property type="match status" value="1"/>
</dbReference>
<keyword evidence="12" id="KW-1185">Reference proteome</keyword>
<keyword evidence="5" id="KW-0560">Oxidoreductase</keyword>